<reference evidence="3" key="2">
    <citation type="submission" date="2012-11" db="EMBL/GenBank/DDBJ databases">
        <authorList>
            <person name="Kuo A."/>
            <person name="Curtis B.A."/>
            <person name="Tanifuji G."/>
            <person name="Burki F."/>
            <person name="Gruber A."/>
            <person name="Irimia M."/>
            <person name="Maruyama S."/>
            <person name="Arias M.C."/>
            <person name="Ball S.G."/>
            <person name="Gile G.H."/>
            <person name="Hirakawa Y."/>
            <person name="Hopkins J.F."/>
            <person name="Rensing S.A."/>
            <person name="Schmutz J."/>
            <person name="Symeonidi A."/>
            <person name="Elias M."/>
            <person name="Eveleigh R.J."/>
            <person name="Herman E.K."/>
            <person name="Klute M.J."/>
            <person name="Nakayama T."/>
            <person name="Obornik M."/>
            <person name="Reyes-Prieto A."/>
            <person name="Armbrust E.V."/>
            <person name="Aves S.J."/>
            <person name="Beiko R.G."/>
            <person name="Coutinho P."/>
            <person name="Dacks J.B."/>
            <person name="Durnford D.G."/>
            <person name="Fast N.M."/>
            <person name="Green B.R."/>
            <person name="Grisdale C."/>
            <person name="Hempe F."/>
            <person name="Henrissat B."/>
            <person name="Hoppner M.P."/>
            <person name="Ishida K.-I."/>
            <person name="Kim E."/>
            <person name="Koreny L."/>
            <person name="Kroth P.G."/>
            <person name="Liu Y."/>
            <person name="Malik S.-B."/>
            <person name="Maier U.G."/>
            <person name="McRose D."/>
            <person name="Mock T."/>
            <person name="Neilson J.A."/>
            <person name="Onodera N.T."/>
            <person name="Poole A.M."/>
            <person name="Pritham E.J."/>
            <person name="Richards T.A."/>
            <person name="Rocap G."/>
            <person name="Roy S.W."/>
            <person name="Sarai C."/>
            <person name="Schaack S."/>
            <person name="Shirato S."/>
            <person name="Slamovits C.H."/>
            <person name="Spencer D.F."/>
            <person name="Suzuki S."/>
            <person name="Worden A.Z."/>
            <person name="Zauner S."/>
            <person name="Barry K."/>
            <person name="Bell C."/>
            <person name="Bharti A.K."/>
            <person name="Crow J.A."/>
            <person name="Grimwood J."/>
            <person name="Kramer R."/>
            <person name="Lindquist E."/>
            <person name="Lucas S."/>
            <person name="Salamov A."/>
            <person name="McFadden G.I."/>
            <person name="Lane C.E."/>
            <person name="Keeling P.J."/>
            <person name="Gray M.W."/>
            <person name="Grigoriev I.V."/>
            <person name="Archibald J.M."/>
        </authorList>
    </citation>
    <scope>NUCLEOTIDE SEQUENCE</scope>
    <source>
        <strain evidence="3">CCMP2712</strain>
    </source>
</reference>
<sequence>MYKVRAKPLVFHKHQPVILDNGEEEEPISEEYDVFRLHLDMETCSDLFAISSILDDNCENIAHRPRTEADEKLFFSRYEQIWSEVVHKKPITLLVEENNIDYPPREGARDCTRLSDRTPYQCGKQFNKLAIKYSHFASSEDRGFAII</sequence>
<evidence type="ECO:0000313" key="3">
    <source>
        <dbReference type="Proteomes" id="UP000011087"/>
    </source>
</evidence>
<organism evidence="1">
    <name type="scientific">Guillardia theta (strain CCMP2712)</name>
    <name type="common">Cryptophyte</name>
    <dbReference type="NCBI Taxonomy" id="905079"/>
    <lineage>
        <taxon>Eukaryota</taxon>
        <taxon>Cryptophyceae</taxon>
        <taxon>Pyrenomonadales</taxon>
        <taxon>Geminigeraceae</taxon>
        <taxon>Guillardia</taxon>
    </lineage>
</organism>
<reference evidence="2" key="3">
    <citation type="submission" date="2016-03" db="UniProtKB">
        <authorList>
            <consortium name="EnsemblProtists"/>
        </authorList>
    </citation>
    <scope>IDENTIFICATION</scope>
</reference>
<accession>L1JN88</accession>
<gene>
    <name evidence="1" type="ORF">GUITHDRAFT_135595</name>
</gene>
<evidence type="ECO:0000313" key="1">
    <source>
        <dbReference type="EMBL" id="EKX49902.1"/>
    </source>
</evidence>
<dbReference type="GeneID" id="17306585"/>
<dbReference type="EnsemblProtists" id="EKX49902">
    <property type="protein sequence ID" value="EKX49902"/>
    <property type="gene ID" value="GUITHDRAFT_135595"/>
</dbReference>
<evidence type="ECO:0000313" key="2">
    <source>
        <dbReference type="EnsemblProtists" id="EKX49902"/>
    </source>
</evidence>
<keyword evidence="3" id="KW-1185">Reference proteome</keyword>
<reference evidence="1 3" key="1">
    <citation type="journal article" date="2012" name="Nature">
        <title>Algal genomes reveal evolutionary mosaicism and the fate of nucleomorphs.</title>
        <authorList>
            <consortium name="DOE Joint Genome Institute"/>
            <person name="Curtis B.A."/>
            <person name="Tanifuji G."/>
            <person name="Burki F."/>
            <person name="Gruber A."/>
            <person name="Irimia M."/>
            <person name="Maruyama S."/>
            <person name="Arias M.C."/>
            <person name="Ball S.G."/>
            <person name="Gile G.H."/>
            <person name="Hirakawa Y."/>
            <person name="Hopkins J.F."/>
            <person name="Kuo A."/>
            <person name="Rensing S.A."/>
            <person name="Schmutz J."/>
            <person name="Symeonidi A."/>
            <person name="Elias M."/>
            <person name="Eveleigh R.J."/>
            <person name="Herman E.K."/>
            <person name="Klute M.J."/>
            <person name="Nakayama T."/>
            <person name="Obornik M."/>
            <person name="Reyes-Prieto A."/>
            <person name="Armbrust E.V."/>
            <person name="Aves S.J."/>
            <person name="Beiko R.G."/>
            <person name="Coutinho P."/>
            <person name="Dacks J.B."/>
            <person name="Durnford D.G."/>
            <person name="Fast N.M."/>
            <person name="Green B.R."/>
            <person name="Grisdale C.J."/>
            <person name="Hempel F."/>
            <person name="Henrissat B."/>
            <person name="Hoppner M.P."/>
            <person name="Ishida K."/>
            <person name="Kim E."/>
            <person name="Koreny L."/>
            <person name="Kroth P.G."/>
            <person name="Liu Y."/>
            <person name="Malik S.B."/>
            <person name="Maier U.G."/>
            <person name="McRose D."/>
            <person name="Mock T."/>
            <person name="Neilson J.A."/>
            <person name="Onodera N.T."/>
            <person name="Poole A.M."/>
            <person name="Pritham E.J."/>
            <person name="Richards T.A."/>
            <person name="Rocap G."/>
            <person name="Roy S.W."/>
            <person name="Sarai C."/>
            <person name="Schaack S."/>
            <person name="Shirato S."/>
            <person name="Slamovits C.H."/>
            <person name="Spencer D.F."/>
            <person name="Suzuki S."/>
            <person name="Worden A.Z."/>
            <person name="Zauner S."/>
            <person name="Barry K."/>
            <person name="Bell C."/>
            <person name="Bharti A.K."/>
            <person name="Crow J.A."/>
            <person name="Grimwood J."/>
            <person name="Kramer R."/>
            <person name="Lindquist E."/>
            <person name="Lucas S."/>
            <person name="Salamov A."/>
            <person name="McFadden G.I."/>
            <person name="Lane C.E."/>
            <person name="Keeling P.J."/>
            <person name="Gray M.W."/>
            <person name="Grigoriev I.V."/>
            <person name="Archibald J.M."/>
        </authorList>
    </citation>
    <scope>NUCLEOTIDE SEQUENCE</scope>
    <source>
        <strain evidence="1 3">CCMP2712</strain>
    </source>
</reference>
<dbReference type="EMBL" id="JH992980">
    <property type="protein sequence ID" value="EKX49902.1"/>
    <property type="molecule type" value="Genomic_DNA"/>
</dbReference>
<dbReference type="RefSeq" id="XP_005836882.1">
    <property type="nucleotide sequence ID" value="XM_005836825.1"/>
</dbReference>
<dbReference type="PaxDb" id="55529-EKX49902"/>
<dbReference type="KEGG" id="gtt:GUITHDRAFT_135595"/>
<proteinExistence type="predicted"/>
<protein>
    <submittedName>
        <fullName evidence="1 2">Uncharacterized protein</fullName>
    </submittedName>
</protein>
<dbReference type="HOGENOM" id="CLU_1771608_0_0_1"/>
<name>L1JN88_GUITC</name>
<dbReference type="AlphaFoldDB" id="L1JN88"/>
<dbReference type="Proteomes" id="UP000011087">
    <property type="component" value="Unassembled WGS sequence"/>
</dbReference>